<feature type="transmembrane region" description="Helical" evidence="6">
    <location>
        <begin position="219"/>
        <end position="239"/>
    </location>
</feature>
<gene>
    <name evidence="7" type="ORF">C475_17963</name>
</gene>
<keyword evidence="4 6" id="KW-1133">Transmembrane helix</keyword>
<accession>M0CIG0</accession>
<dbReference type="PATRIC" id="fig|797114.5.peg.3661"/>
<evidence type="ECO:0000256" key="2">
    <source>
        <dbReference type="ARBA" id="ARBA00022475"/>
    </source>
</evidence>
<dbReference type="GO" id="GO:0005886">
    <property type="term" value="C:plasma membrane"/>
    <property type="evidence" value="ECO:0007669"/>
    <property type="project" value="UniProtKB-ARBA"/>
</dbReference>
<feature type="transmembrane region" description="Helical" evidence="6">
    <location>
        <begin position="133"/>
        <end position="152"/>
    </location>
</feature>
<evidence type="ECO:0000256" key="4">
    <source>
        <dbReference type="ARBA" id="ARBA00022989"/>
    </source>
</evidence>
<dbReference type="Pfam" id="PF02361">
    <property type="entry name" value="CbiQ"/>
    <property type="match status" value="1"/>
</dbReference>
<dbReference type="OrthoDB" id="204634at2157"/>
<feature type="transmembrane region" description="Helical" evidence="6">
    <location>
        <begin position="64"/>
        <end position="83"/>
    </location>
</feature>
<dbReference type="PANTHER" id="PTHR34857">
    <property type="entry name" value="SLL0384 PROTEIN"/>
    <property type="match status" value="1"/>
</dbReference>
<sequence length="245" mass="26424">MLTYEPGDSPAHGLDPRAKLAVQFGLAIAVFADPTARGFAVGGAVALAALAAGRLSPLRVVRTYWAVFLFLAVGPLLGGVALGEPWFRVGPAVESLRSVARVVPVVFVGAVYVRTTPVRETRAAIQRVVPGKVGRLFGVGVGLVFRLFPVVLADLRATRRAVHARAGGRRPLRDRVRRILTRGLQRSFLRADRLALALRARCFAWNPTLPALAFRRRDYPVAALGVALAAWPLVVYLPGRFIPVA</sequence>
<dbReference type="eggNOG" id="arCOG02250">
    <property type="taxonomic scope" value="Archaea"/>
</dbReference>
<dbReference type="CDD" id="cd16914">
    <property type="entry name" value="EcfT"/>
    <property type="match status" value="1"/>
</dbReference>
<evidence type="ECO:0000256" key="1">
    <source>
        <dbReference type="ARBA" id="ARBA00004141"/>
    </source>
</evidence>
<protein>
    <submittedName>
        <fullName evidence="7">Cobalt transport protein</fullName>
    </submittedName>
</protein>
<feature type="transmembrane region" description="Helical" evidence="6">
    <location>
        <begin position="20"/>
        <end position="52"/>
    </location>
</feature>
<keyword evidence="5 6" id="KW-0472">Membrane</keyword>
<evidence type="ECO:0000256" key="5">
    <source>
        <dbReference type="ARBA" id="ARBA00023136"/>
    </source>
</evidence>
<keyword evidence="2" id="KW-1003">Cell membrane</keyword>
<dbReference type="AlphaFoldDB" id="M0CIG0"/>
<comment type="subcellular location">
    <subcellularLocation>
        <location evidence="1">Membrane</location>
        <topology evidence="1">Multi-pass membrane protein</topology>
    </subcellularLocation>
</comment>
<dbReference type="PANTHER" id="PTHR34857:SF2">
    <property type="entry name" value="SLL0384 PROTEIN"/>
    <property type="match status" value="1"/>
</dbReference>
<dbReference type="EMBL" id="AOIU01000036">
    <property type="protein sequence ID" value="ELZ22423.1"/>
    <property type="molecule type" value="Genomic_DNA"/>
</dbReference>
<evidence type="ECO:0000313" key="8">
    <source>
        <dbReference type="Proteomes" id="UP000011626"/>
    </source>
</evidence>
<name>M0CIG0_9EURY</name>
<organism evidence="7 8">
    <name type="scientific">Halosimplex carlsbadense 2-9-1</name>
    <dbReference type="NCBI Taxonomy" id="797114"/>
    <lineage>
        <taxon>Archaea</taxon>
        <taxon>Methanobacteriati</taxon>
        <taxon>Methanobacteriota</taxon>
        <taxon>Stenosarchaea group</taxon>
        <taxon>Halobacteria</taxon>
        <taxon>Halobacteriales</taxon>
        <taxon>Haloarculaceae</taxon>
        <taxon>Halosimplex</taxon>
    </lineage>
</organism>
<evidence type="ECO:0000256" key="3">
    <source>
        <dbReference type="ARBA" id="ARBA00022692"/>
    </source>
</evidence>
<dbReference type="RefSeq" id="WP_006885259.1">
    <property type="nucleotide sequence ID" value="NZ_AOIU01000036.1"/>
</dbReference>
<dbReference type="Proteomes" id="UP000011626">
    <property type="component" value="Unassembled WGS sequence"/>
</dbReference>
<keyword evidence="3 6" id="KW-0812">Transmembrane</keyword>
<dbReference type="InterPro" id="IPR003339">
    <property type="entry name" value="ABC/ECF_trnsptr_transmembrane"/>
</dbReference>
<reference evidence="7 8" key="1">
    <citation type="journal article" date="2014" name="PLoS Genet.">
        <title>Phylogenetically driven sequencing of extremely halophilic archaea reveals strategies for static and dynamic osmo-response.</title>
        <authorList>
            <person name="Becker E.A."/>
            <person name="Seitzer P.M."/>
            <person name="Tritt A."/>
            <person name="Larsen D."/>
            <person name="Krusor M."/>
            <person name="Yao A.I."/>
            <person name="Wu D."/>
            <person name="Madern D."/>
            <person name="Eisen J.A."/>
            <person name="Darling A.E."/>
            <person name="Facciotti M.T."/>
        </authorList>
    </citation>
    <scope>NUCLEOTIDE SEQUENCE [LARGE SCALE GENOMIC DNA]</scope>
    <source>
        <strain evidence="7 8">2-9-1</strain>
    </source>
</reference>
<proteinExistence type="predicted"/>
<evidence type="ECO:0000256" key="6">
    <source>
        <dbReference type="SAM" id="Phobius"/>
    </source>
</evidence>
<dbReference type="STRING" id="797114.C475_17963"/>
<keyword evidence="8" id="KW-1185">Reference proteome</keyword>
<evidence type="ECO:0000313" key="7">
    <source>
        <dbReference type="EMBL" id="ELZ22423.1"/>
    </source>
</evidence>
<comment type="caution">
    <text evidence="7">The sequence shown here is derived from an EMBL/GenBank/DDBJ whole genome shotgun (WGS) entry which is preliminary data.</text>
</comment>
<dbReference type="InterPro" id="IPR051611">
    <property type="entry name" value="ECF_transporter_component"/>
</dbReference>